<sequence length="167" mass="17120">MQPTEPVRPAVDARTLWAGGAAAALVAALVAVVGVVIARGIFDVPVLAPRRAGAFGDASTGTLAVSAAVGALLATALIHLLLISTPRPFVFFGWVVTLVTAVATLVPLSYDADWAPRLATSVIHLVIGIAIGTLVSGVASRSVRMPRRRRPPSGAPGPGRTYPGQPY</sequence>
<proteinExistence type="predicted"/>
<feature type="transmembrane region" description="Helical" evidence="2">
    <location>
        <begin position="122"/>
        <end position="140"/>
    </location>
</feature>
<evidence type="ECO:0000313" key="3">
    <source>
        <dbReference type="EMBL" id="SHN24885.1"/>
    </source>
</evidence>
<reference evidence="3 4" key="1">
    <citation type="submission" date="2016-11" db="EMBL/GenBank/DDBJ databases">
        <authorList>
            <person name="Jaros S."/>
            <person name="Januszkiewicz K."/>
            <person name="Wedrychowicz H."/>
        </authorList>
    </citation>
    <scope>NUCLEOTIDE SEQUENCE [LARGE SCALE GENOMIC DNA]</scope>
    <source>
        <strain evidence="3 4">DSM 46144</strain>
    </source>
</reference>
<dbReference type="RefSeq" id="WP_073257540.1">
    <property type="nucleotide sequence ID" value="NZ_FRCS01000004.1"/>
</dbReference>
<feature type="transmembrane region" description="Helical" evidence="2">
    <location>
        <begin position="62"/>
        <end position="82"/>
    </location>
</feature>
<keyword evidence="2" id="KW-1133">Transmembrane helix</keyword>
<dbReference type="OrthoDB" id="4868427at2"/>
<feature type="region of interest" description="Disordered" evidence="1">
    <location>
        <begin position="142"/>
        <end position="167"/>
    </location>
</feature>
<feature type="transmembrane region" description="Helical" evidence="2">
    <location>
        <begin position="21"/>
        <end position="42"/>
    </location>
</feature>
<keyword evidence="2" id="KW-0472">Membrane</keyword>
<dbReference type="Pfam" id="PF19545">
    <property type="entry name" value="DUF6069"/>
    <property type="match status" value="1"/>
</dbReference>
<name>A0A1M7Q3Q8_9ACTN</name>
<accession>A0A1M7Q3Q8</accession>
<keyword evidence="2" id="KW-0812">Transmembrane</keyword>
<keyword evidence="4" id="KW-1185">Reference proteome</keyword>
<evidence type="ECO:0000313" key="4">
    <source>
        <dbReference type="Proteomes" id="UP000184440"/>
    </source>
</evidence>
<dbReference type="AlphaFoldDB" id="A0A1M7Q3Q8"/>
<evidence type="ECO:0000256" key="2">
    <source>
        <dbReference type="SAM" id="Phobius"/>
    </source>
</evidence>
<dbReference type="STRING" id="134849.SAMN05443668_104102"/>
<feature type="transmembrane region" description="Helical" evidence="2">
    <location>
        <begin position="89"/>
        <end position="110"/>
    </location>
</feature>
<gene>
    <name evidence="3" type="ORF">SAMN05443668_104102</name>
</gene>
<evidence type="ECO:0000256" key="1">
    <source>
        <dbReference type="SAM" id="MobiDB-lite"/>
    </source>
</evidence>
<dbReference type="EMBL" id="FRCS01000004">
    <property type="protein sequence ID" value="SHN24885.1"/>
    <property type="molecule type" value="Genomic_DNA"/>
</dbReference>
<organism evidence="3 4">
    <name type="scientific">Cryptosporangium aurantiacum</name>
    <dbReference type="NCBI Taxonomy" id="134849"/>
    <lineage>
        <taxon>Bacteria</taxon>
        <taxon>Bacillati</taxon>
        <taxon>Actinomycetota</taxon>
        <taxon>Actinomycetes</taxon>
        <taxon>Cryptosporangiales</taxon>
        <taxon>Cryptosporangiaceae</taxon>
        <taxon>Cryptosporangium</taxon>
    </lineage>
</organism>
<protein>
    <submittedName>
        <fullName evidence="3">Uncharacterized protein</fullName>
    </submittedName>
</protein>
<dbReference type="InterPro" id="IPR045713">
    <property type="entry name" value="DUF6069"/>
</dbReference>
<dbReference type="Proteomes" id="UP000184440">
    <property type="component" value="Unassembled WGS sequence"/>
</dbReference>